<proteinExistence type="predicted"/>
<name>A0A9P3P5E0_KLEVA</name>
<dbReference type="RefSeq" id="WP_264969563.1">
    <property type="nucleotide sequence ID" value="NZ_BQTA01000004.1"/>
</dbReference>
<comment type="caution">
    <text evidence="2">The sequence shown here is derived from an EMBL/GenBank/DDBJ whole genome shotgun (WGS) entry which is preliminary data.</text>
</comment>
<evidence type="ECO:0000313" key="2">
    <source>
        <dbReference type="EMBL" id="GKJ90002.1"/>
    </source>
</evidence>
<evidence type="ECO:0000313" key="3">
    <source>
        <dbReference type="Proteomes" id="UP001060507"/>
    </source>
</evidence>
<reference evidence="2" key="1">
    <citation type="journal article" date="2022" name="J. Appl. Microbiol.">
        <title>PCR-based ORF typing of Klebsiella pneumoniae for rapid identification of global clones and transmission events.</title>
        <authorList>
            <person name="Nonogaki R."/>
            <person name="Iijima A."/>
            <person name="Kawamura K."/>
            <person name="Kayama S."/>
            <person name="Sugai M."/>
            <person name="Yagi T."/>
            <person name="Arakawa Y."/>
            <person name="Doi Y."/>
            <person name="Suzuki M."/>
        </authorList>
    </citation>
    <scope>NUCLEOTIDE SEQUENCE</scope>
    <source>
        <strain evidence="2">NUKP-37</strain>
    </source>
</reference>
<sequence>MRDYGKVHTSFWISDGMRRVSDDARLLALYLLTGQHTNMIGCFRLPDGYVSEDLAWTPERVSKGFDELSANGFATRDSSSKWVLIRNFLTWNSVENPNQGIAALRLFDQVPDKSTVKPELARVLASAISHIDIEKLKGSERVLEPFLNQEQEQEQDQDQDQEEDNSGHGSATPRGDQNQDESDKPDPKKIYPNDFEQVWSVYPRRAGGNSKSDAFKAWNARIRDGTTTAEIFAGVERYAAFVKAEGILNTQYVKQAKTFFGPGMHFSEPWAIQQAPGARDPNQISEPDKTIPSGFRG</sequence>
<dbReference type="AlphaFoldDB" id="A0A9P3P5E0"/>
<accession>A0A9P3P5E0</accession>
<feature type="compositionally biased region" description="Acidic residues" evidence="1">
    <location>
        <begin position="151"/>
        <end position="164"/>
    </location>
</feature>
<organism evidence="2 3">
    <name type="scientific">Klebsiella variicola</name>
    <dbReference type="NCBI Taxonomy" id="244366"/>
    <lineage>
        <taxon>Bacteria</taxon>
        <taxon>Pseudomonadati</taxon>
        <taxon>Pseudomonadota</taxon>
        <taxon>Gammaproteobacteria</taxon>
        <taxon>Enterobacterales</taxon>
        <taxon>Enterobacteriaceae</taxon>
        <taxon>Klebsiella/Raoultella group</taxon>
        <taxon>Klebsiella</taxon>
        <taxon>Klebsiella pneumoniae complex</taxon>
    </lineage>
</organism>
<feature type="compositionally biased region" description="Basic and acidic residues" evidence="1">
    <location>
        <begin position="181"/>
        <end position="191"/>
    </location>
</feature>
<protein>
    <submittedName>
        <fullName evidence="2">Uncharacterized protein</fullName>
    </submittedName>
</protein>
<feature type="region of interest" description="Disordered" evidence="1">
    <location>
        <begin position="273"/>
        <end position="297"/>
    </location>
</feature>
<feature type="region of interest" description="Disordered" evidence="1">
    <location>
        <begin position="149"/>
        <end position="194"/>
    </location>
</feature>
<dbReference type="EMBL" id="BQTA01000004">
    <property type="protein sequence ID" value="GKJ90002.1"/>
    <property type="molecule type" value="Genomic_DNA"/>
</dbReference>
<evidence type="ECO:0000256" key="1">
    <source>
        <dbReference type="SAM" id="MobiDB-lite"/>
    </source>
</evidence>
<gene>
    <name evidence="2" type="ORF">NUKP37_16080</name>
</gene>
<dbReference type="Proteomes" id="UP001060507">
    <property type="component" value="Unassembled WGS sequence"/>
</dbReference>